<accession>A0A409VNJ4</accession>
<feature type="compositionally biased region" description="Low complexity" evidence="1">
    <location>
        <begin position="524"/>
        <end position="536"/>
    </location>
</feature>
<feature type="compositionally biased region" description="Basic and acidic residues" evidence="1">
    <location>
        <begin position="99"/>
        <end position="115"/>
    </location>
</feature>
<dbReference type="InParanoid" id="A0A409VNJ4"/>
<feature type="compositionally biased region" description="Polar residues" evidence="1">
    <location>
        <begin position="281"/>
        <end position="307"/>
    </location>
</feature>
<organism evidence="2 3">
    <name type="scientific">Psilocybe cyanescens</name>
    <dbReference type="NCBI Taxonomy" id="93625"/>
    <lineage>
        <taxon>Eukaryota</taxon>
        <taxon>Fungi</taxon>
        <taxon>Dikarya</taxon>
        <taxon>Basidiomycota</taxon>
        <taxon>Agaricomycotina</taxon>
        <taxon>Agaricomycetes</taxon>
        <taxon>Agaricomycetidae</taxon>
        <taxon>Agaricales</taxon>
        <taxon>Agaricineae</taxon>
        <taxon>Strophariaceae</taxon>
        <taxon>Psilocybe</taxon>
    </lineage>
</organism>
<feature type="region of interest" description="Disordered" evidence="1">
    <location>
        <begin position="476"/>
        <end position="536"/>
    </location>
</feature>
<dbReference type="Proteomes" id="UP000283269">
    <property type="component" value="Unassembled WGS sequence"/>
</dbReference>
<protein>
    <submittedName>
        <fullName evidence="2">Uncharacterized protein</fullName>
    </submittedName>
</protein>
<evidence type="ECO:0000256" key="1">
    <source>
        <dbReference type="SAM" id="MobiDB-lite"/>
    </source>
</evidence>
<gene>
    <name evidence="2" type="ORF">CVT25_009102</name>
</gene>
<dbReference type="EMBL" id="NHYD01003969">
    <property type="protein sequence ID" value="PPQ67798.1"/>
    <property type="molecule type" value="Genomic_DNA"/>
</dbReference>
<comment type="caution">
    <text evidence="2">The sequence shown here is derived from an EMBL/GenBank/DDBJ whole genome shotgun (WGS) entry which is preliminary data.</text>
</comment>
<dbReference type="AlphaFoldDB" id="A0A409VNJ4"/>
<feature type="region of interest" description="Disordered" evidence="1">
    <location>
        <begin position="91"/>
        <end position="115"/>
    </location>
</feature>
<keyword evidence="3" id="KW-1185">Reference proteome</keyword>
<proteinExistence type="predicted"/>
<evidence type="ECO:0000313" key="3">
    <source>
        <dbReference type="Proteomes" id="UP000283269"/>
    </source>
</evidence>
<feature type="region of interest" description="Disordered" evidence="1">
    <location>
        <begin position="265"/>
        <end position="356"/>
    </location>
</feature>
<name>A0A409VNJ4_PSICY</name>
<evidence type="ECO:0000313" key="2">
    <source>
        <dbReference type="EMBL" id="PPQ67798.1"/>
    </source>
</evidence>
<sequence>MSVPFCFPPPKFPGAPTTNAMTSQKAFAANEVEAAVRKLDWALKTFREAERESHVYNDIVLNNRVLTARISALSSLVASLSEGEIYREGSSTTSLGYHRSGESCESRQDGPSDRIRSNTRRSCFLEFSFYGAISEAIGAFTSILGAGVHNITPGSLVSGVDVNKSSPWPQGIPKGFASAEPVIAIPEPTTTYGNLPIQITQRNGARSEYEDRDFSMIDGKRRNVKSVPAPPPVPKVALPANGPKKGFLSPFRRFFPLCEPTPVSPILSPPSLVPTTSKSSDNGPTTPVTCSLFYPTSSLRTNTNSTDGGPGSSPKRRAEDTQQFSSHISVESGPKRRRTAAPLPSEQQSFDFSDYDDRNTSMPALPYWCSNSSLDPPSSNSSSSAGPSGIETLAAFAATFSDAQMSDLDAAGSPQAVLNADFDNLDVRDVSFKGSSKGKERAQDPGFILSGLKQRAPGLLSSKGEVSLTSKVRVSRSTTQGYSLPKKVSLKDKSQAPASNTQSALLREESHDGGKACSPRRSSRLASISSSYKRHN</sequence>
<reference evidence="2 3" key="1">
    <citation type="journal article" date="2018" name="Evol. Lett.">
        <title>Horizontal gene cluster transfer increased hallucinogenic mushroom diversity.</title>
        <authorList>
            <person name="Reynolds H.T."/>
            <person name="Vijayakumar V."/>
            <person name="Gluck-Thaler E."/>
            <person name="Korotkin H.B."/>
            <person name="Matheny P.B."/>
            <person name="Slot J.C."/>
        </authorList>
    </citation>
    <scope>NUCLEOTIDE SEQUENCE [LARGE SCALE GENOMIC DNA]</scope>
    <source>
        <strain evidence="2 3">2631</strain>
    </source>
</reference>